<dbReference type="AlphaFoldDB" id="A0A1G8KFC6"/>
<dbReference type="RefSeq" id="WP_090395982.1">
    <property type="nucleotide sequence ID" value="NZ_FNEN01000002.1"/>
</dbReference>
<evidence type="ECO:0000259" key="1">
    <source>
        <dbReference type="Pfam" id="PF07929"/>
    </source>
</evidence>
<dbReference type="PANTHER" id="PTHR41878">
    <property type="entry name" value="LEXA REPRESSOR-RELATED"/>
    <property type="match status" value="1"/>
</dbReference>
<proteinExistence type="predicted"/>
<protein>
    <submittedName>
        <fullName evidence="3">PRiA4b ORF-3-like protein</fullName>
    </submittedName>
</protein>
<dbReference type="InterPro" id="IPR053864">
    <property type="entry name" value="DUF6933"/>
</dbReference>
<accession>A0A1G8KFC6</accession>
<name>A0A1G8KFC6_9BACI</name>
<dbReference type="InterPro" id="IPR024047">
    <property type="entry name" value="MM3350-like_sf"/>
</dbReference>
<sequence>MLIQCTQKLLNEVKRKPATDVEQEAPLFSWHANVITIKRKIAVVLVNDNNRYAVVLYGLRAKDFQKLDELIVRAIQQTFREEGMKDDVIEQYLHTAGSIIFTKTKNRKTVARLNKASENVQIFADLLHNHSLYQTDAGMRVSRLMVTDGNSGYIHPNKEMYRDLQAFVQEPVISCKAALLKVTLELGNFEVWRKIIVPVHMTFDQLHRVIQEAFYWQNSHLHEYYIFASDKEGLQPIVNLVPDEESLEFERDIPTKLEFGIKLSEYLPAMMKYLHDFGDDWVHKIEVEEMMDDFDKNYPVCLEAYGNAPPEDVGGEGGYEEFLNIMADEHHPDHTEMLRWGRFQGYKDVDIEKINWSFKNMV</sequence>
<dbReference type="Pfam" id="PF07929">
    <property type="entry name" value="PRiA4_ORF3"/>
    <property type="match status" value="1"/>
</dbReference>
<dbReference type="Gene3D" id="3.10.290.30">
    <property type="entry name" value="MM3350-like"/>
    <property type="match status" value="1"/>
</dbReference>
<dbReference type="InterPro" id="IPR012912">
    <property type="entry name" value="Plasmid_pRiA4b_Orf3-like"/>
</dbReference>
<dbReference type="Proteomes" id="UP000198853">
    <property type="component" value="Unassembled WGS sequence"/>
</dbReference>
<feature type="domain" description="DUF6933" evidence="2">
    <location>
        <begin position="2"/>
        <end position="159"/>
    </location>
</feature>
<evidence type="ECO:0000259" key="2">
    <source>
        <dbReference type="Pfam" id="PF22016"/>
    </source>
</evidence>
<dbReference type="SUPFAM" id="SSF159941">
    <property type="entry name" value="MM3350-like"/>
    <property type="match status" value="1"/>
</dbReference>
<evidence type="ECO:0000313" key="4">
    <source>
        <dbReference type="Proteomes" id="UP000198853"/>
    </source>
</evidence>
<evidence type="ECO:0000313" key="3">
    <source>
        <dbReference type="EMBL" id="SDI41590.1"/>
    </source>
</evidence>
<dbReference type="PANTHER" id="PTHR41878:SF1">
    <property type="entry name" value="TNPR PROTEIN"/>
    <property type="match status" value="1"/>
</dbReference>
<reference evidence="3 4" key="1">
    <citation type="submission" date="2016-10" db="EMBL/GenBank/DDBJ databases">
        <authorList>
            <person name="de Groot N.N."/>
        </authorList>
    </citation>
    <scope>NUCLEOTIDE SEQUENCE [LARGE SCALE GENOMIC DNA]</scope>
    <source>
        <strain evidence="3 4">DSM 21771</strain>
    </source>
</reference>
<dbReference type="EMBL" id="FNEN01000002">
    <property type="protein sequence ID" value="SDI41590.1"/>
    <property type="molecule type" value="Genomic_DNA"/>
</dbReference>
<organism evidence="3 4">
    <name type="scientific">Natribacillus halophilus</name>
    <dbReference type="NCBI Taxonomy" id="549003"/>
    <lineage>
        <taxon>Bacteria</taxon>
        <taxon>Bacillati</taxon>
        <taxon>Bacillota</taxon>
        <taxon>Bacilli</taxon>
        <taxon>Bacillales</taxon>
        <taxon>Bacillaceae</taxon>
        <taxon>Natribacillus</taxon>
    </lineage>
</organism>
<keyword evidence="4" id="KW-1185">Reference proteome</keyword>
<dbReference type="OrthoDB" id="9801392at2"/>
<feature type="domain" description="Plasmid pRiA4b Orf3-like" evidence="1">
    <location>
        <begin position="178"/>
        <end position="344"/>
    </location>
</feature>
<dbReference type="Pfam" id="PF22016">
    <property type="entry name" value="DUF6933"/>
    <property type="match status" value="1"/>
</dbReference>
<gene>
    <name evidence="3" type="ORF">SAMN04488123_10249</name>
</gene>